<dbReference type="SUPFAM" id="SSF52058">
    <property type="entry name" value="L domain-like"/>
    <property type="match status" value="1"/>
</dbReference>
<dbReference type="Proteomes" id="UP001367508">
    <property type="component" value="Unassembled WGS sequence"/>
</dbReference>
<dbReference type="PANTHER" id="PTHR11017:SF271">
    <property type="entry name" value="DISEASE RESISTANCE PROTEIN (TIR-NBS-LRR CLASS) FAMILY"/>
    <property type="match status" value="1"/>
</dbReference>
<evidence type="ECO:0000313" key="5">
    <source>
        <dbReference type="Proteomes" id="UP001367508"/>
    </source>
</evidence>
<gene>
    <name evidence="4" type="ORF">VNO77_07753</name>
</gene>
<dbReference type="PANTHER" id="PTHR11017">
    <property type="entry name" value="LEUCINE-RICH REPEAT-CONTAINING PROTEIN"/>
    <property type="match status" value="1"/>
</dbReference>
<dbReference type="InterPro" id="IPR058192">
    <property type="entry name" value="WHD_ROQ1-like"/>
</dbReference>
<protein>
    <recommendedName>
        <fullName evidence="3">Disease resistance protein Roq1-like winged-helix domain-containing protein</fullName>
    </recommendedName>
</protein>
<evidence type="ECO:0000256" key="2">
    <source>
        <dbReference type="SAM" id="MobiDB-lite"/>
    </source>
</evidence>
<dbReference type="Pfam" id="PF23282">
    <property type="entry name" value="WHD_ROQ1"/>
    <property type="match status" value="1"/>
</dbReference>
<dbReference type="EMBL" id="JAYMYQ010000002">
    <property type="protein sequence ID" value="KAK7349903.1"/>
    <property type="molecule type" value="Genomic_DNA"/>
</dbReference>
<keyword evidence="1" id="KW-0677">Repeat</keyword>
<accession>A0AAN9MDK8</accession>
<dbReference type="GO" id="GO:0043531">
    <property type="term" value="F:ADP binding"/>
    <property type="evidence" value="ECO:0007669"/>
    <property type="project" value="InterPro"/>
</dbReference>
<sequence length="381" mass="43829">MEEKPRTENERTPESKHGGETRRENDCPRRTNKKKEWNQNAVIKNVVERVTRLLNKIELFIPDHLVGIESRVQSMIELLNSQQSKDILYLGIWGMGGIGKTTIAKAIYNQIGVNFEEIGISALVERSLVTIDDKNKLQMHDLLRDMGREIIREKSPELEKRSRLWLTEEVLNVLSQKKGTKSIKGLTLKLKSTPSKSEKITSKLEKTICFETKTFKKMHNLRLLQLIGVRLDGDYRYLSRDLKWLCWLGFPSTCIPAELYQESLVAMELKYSNLEQIWTEDQKLENLKVLNVSHSHNLIKTPDFSCLPNLEKLSLKGCPRLSTVSNTIGCLNKLLSINLKNCTSLQNLPTSIYKLKALEIMILSGCLMIDKLEDLKEMEFL</sequence>
<name>A0AAN9MDK8_CANGL</name>
<evidence type="ECO:0000259" key="3">
    <source>
        <dbReference type="Pfam" id="PF23282"/>
    </source>
</evidence>
<evidence type="ECO:0000313" key="4">
    <source>
        <dbReference type="EMBL" id="KAK7349903.1"/>
    </source>
</evidence>
<dbReference type="GO" id="GO:0006952">
    <property type="term" value="P:defense response"/>
    <property type="evidence" value="ECO:0007669"/>
    <property type="project" value="InterPro"/>
</dbReference>
<evidence type="ECO:0000256" key="1">
    <source>
        <dbReference type="ARBA" id="ARBA00022737"/>
    </source>
</evidence>
<dbReference type="InterPro" id="IPR032675">
    <property type="entry name" value="LRR_dom_sf"/>
</dbReference>
<organism evidence="4 5">
    <name type="scientific">Canavalia gladiata</name>
    <name type="common">Sword bean</name>
    <name type="synonym">Dolichos gladiatus</name>
    <dbReference type="NCBI Taxonomy" id="3824"/>
    <lineage>
        <taxon>Eukaryota</taxon>
        <taxon>Viridiplantae</taxon>
        <taxon>Streptophyta</taxon>
        <taxon>Embryophyta</taxon>
        <taxon>Tracheophyta</taxon>
        <taxon>Spermatophyta</taxon>
        <taxon>Magnoliopsida</taxon>
        <taxon>eudicotyledons</taxon>
        <taxon>Gunneridae</taxon>
        <taxon>Pentapetalae</taxon>
        <taxon>rosids</taxon>
        <taxon>fabids</taxon>
        <taxon>Fabales</taxon>
        <taxon>Fabaceae</taxon>
        <taxon>Papilionoideae</taxon>
        <taxon>50 kb inversion clade</taxon>
        <taxon>NPAAA clade</taxon>
        <taxon>indigoferoid/millettioid clade</taxon>
        <taxon>Phaseoleae</taxon>
        <taxon>Canavalia</taxon>
    </lineage>
</organism>
<keyword evidence="5" id="KW-1185">Reference proteome</keyword>
<dbReference type="Gene3D" id="3.80.10.10">
    <property type="entry name" value="Ribonuclease Inhibitor"/>
    <property type="match status" value="1"/>
</dbReference>
<feature type="region of interest" description="Disordered" evidence="2">
    <location>
        <begin position="1"/>
        <end position="33"/>
    </location>
</feature>
<comment type="caution">
    <text evidence="4">The sequence shown here is derived from an EMBL/GenBank/DDBJ whole genome shotgun (WGS) entry which is preliminary data.</text>
</comment>
<reference evidence="4 5" key="1">
    <citation type="submission" date="2024-01" db="EMBL/GenBank/DDBJ databases">
        <title>The genomes of 5 underutilized Papilionoideae crops provide insights into root nodulation and disease resistanc.</title>
        <authorList>
            <person name="Jiang F."/>
        </authorList>
    </citation>
    <scope>NUCLEOTIDE SEQUENCE [LARGE SCALE GENOMIC DNA]</scope>
    <source>
        <strain evidence="4">LVBAO_FW01</strain>
        <tissue evidence="4">Leaves</tissue>
    </source>
</reference>
<feature type="domain" description="Disease resistance protein Roq1-like winged-helix" evidence="3">
    <location>
        <begin position="117"/>
        <end position="155"/>
    </location>
</feature>
<dbReference type="InterPro" id="IPR044974">
    <property type="entry name" value="Disease_R_plants"/>
</dbReference>
<proteinExistence type="predicted"/>
<dbReference type="InterPro" id="IPR027417">
    <property type="entry name" value="P-loop_NTPase"/>
</dbReference>
<dbReference type="Gene3D" id="3.40.50.300">
    <property type="entry name" value="P-loop containing nucleotide triphosphate hydrolases"/>
    <property type="match status" value="1"/>
</dbReference>
<dbReference type="PRINTS" id="PR00364">
    <property type="entry name" value="DISEASERSIST"/>
</dbReference>
<dbReference type="AlphaFoldDB" id="A0AAN9MDK8"/>
<dbReference type="SUPFAM" id="SSF52540">
    <property type="entry name" value="P-loop containing nucleoside triphosphate hydrolases"/>
    <property type="match status" value="1"/>
</dbReference>